<evidence type="ECO:0000313" key="2">
    <source>
        <dbReference type="EMBL" id="GAI37150.1"/>
    </source>
</evidence>
<accession>X1PDP1</accession>
<feature type="non-terminal residue" evidence="2">
    <location>
        <position position="1"/>
    </location>
</feature>
<dbReference type="GO" id="GO:0008483">
    <property type="term" value="F:transaminase activity"/>
    <property type="evidence" value="ECO:0007669"/>
    <property type="project" value="TreeGrafter"/>
</dbReference>
<dbReference type="PANTHER" id="PTHR30244:SF36">
    <property type="entry name" value="3-OXO-GLUCOSE-6-PHOSPHATE:GLUTAMATE AMINOTRANSFERASE"/>
    <property type="match status" value="1"/>
</dbReference>
<evidence type="ECO:0008006" key="3">
    <source>
        <dbReference type="Google" id="ProtNLM"/>
    </source>
</evidence>
<comment type="caution">
    <text evidence="2">The sequence shown here is derived from an EMBL/GenBank/DDBJ whole genome shotgun (WGS) entry which is preliminary data.</text>
</comment>
<dbReference type="Pfam" id="PF01041">
    <property type="entry name" value="DegT_DnrJ_EryC1"/>
    <property type="match status" value="1"/>
</dbReference>
<keyword evidence="1" id="KW-0663">Pyridoxal phosphate</keyword>
<dbReference type="GO" id="GO:0000271">
    <property type="term" value="P:polysaccharide biosynthetic process"/>
    <property type="evidence" value="ECO:0007669"/>
    <property type="project" value="TreeGrafter"/>
</dbReference>
<dbReference type="InterPro" id="IPR000653">
    <property type="entry name" value="DegT/StrS_aminotransferase"/>
</dbReference>
<reference evidence="2" key="1">
    <citation type="journal article" date="2014" name="Front. Microbiol.">
        <title>High frequency of phylogenetically diverse reductive dehalogenase-homologous genes in deep subseafloor sedimentary metagenomes.</title>
        <authorList>
            <person name="Kawai M."/>
            <person name="Futagami T."/>
            <person name="Toyoda A."/>
            <person name="Takaki Y."/>
            <person name="Nishi S."/>
            <person name="Hori S."/>
            <person name="Arai W."/>
            <person name="Tsubouchi T."/>
            <person name="Morono Y."/>
            <person name="Uchiyama I."/>
            <person name="Ito T."/>
            <person name="Fujiyama A."/>
            <person name="Inagaki F."/>
            <person name="Takami H."/>
        </authorList>
    </citation>
    <scope>NUCLEOTIDE SEQUENCE</scope>
    <source>
        <strain evidence="2">Expedition CK06-06</strain>
    </source>
</reference>
<dbReference type="Gene3D" id="3.90.1150.10">
    <property type="entry name" value="Aspartate Aminotransferase, domain 1"/>
    <property type="match status" value="1"/>
</dbReference>
<dbReference type="InterPro" id="IPR015424">
    <property type="entry name" value="PyrdxlP-dep_Trfase"/>
</dbReference>
<dbReference type="EMBL" id="BARV01032714">
    <property type="protein sequence ID" value="GAI37150.1"/>
    <property type="molecule type" value="Genomic_DNA"/>
</dbReference>
<dbReference type="InterPro" id="IPR015422">
    <property type="entry name" value="PyrdxlP-dep_Trfase_small"/>
</dbReference>
<sequence>KYYDRGLKKAGDIITPIVASNRTHIFHQYTIRTKYREQLRKHLEKKGIPTMIYYSVPLHLQPCFKYLGYEKGDFPEAKKATKEVLSLPIYPELLKKDQNFIIKKIREFFANFSEI</sequence>
<protein>
    <recommendedName>
        <fullName evidence="3">Transcriptional regulator</fullName>
    </recommendedName>
</protein>
<evidence type="ECO:0000256" key="1">
    <source>
        <dbReference type="ARBA" id="ARBA00022898"/>
    </source>
</evidence>
<name>X1PDP1_9ZZZZ</name>
<dbReference type="PANTHER" id="PTHR30244">
    <property type="entry name" value="TRANSAMINASE"/>
    <property type="match status" value="1"/>
</dbReference>
<dbReference type="SUPFAM" id="SSF53383">
    <property type="entry name" value="PLP-dependent transferases"/>
    <property type="match status" value="1"/>
</dbReference>
<dbReference type="AlphaFoldDB" id="X1PDP1"/>
<organism evidence="2">
    <name type="scientific">marine sediment metagenome</name>
    <dbReference type="NCBI Taxonomy" id="412755"/>
    <lineage>
        <taxon>unclassified sequences</taxon>
        <taxon>metagenomes</taxon>
        <taxon>ecological metagenomes</taxon>
    </lineage>
</organism>
<dbReference type="GO" id="GO:0030170">
    <property type="term" value="F:pyridoxal phosphate binding"/>
    <property type="evidence" value="ECO:0007669"/>
    <property type="project" value="TreeGrafter"/>
</dbReference>
<proteinExistence type="predicted"/>
<gene>
    <name evidence="2" type="ORF">S06H3_51543</name>
</gene>